<accession>A0ABT3DEI5</accession>
<keyword evidence="1" id="KW-1133">Transmembrane helix</keyword>
<name>A0ABT3DEI5_9BACI</name>
<comment type="caution">
    <text evidence="2">The sequence shown here is derived from an EMBL/GenBank/DDBJ whole genome shotgun (WGS) entry which is preliminary data.</text>
</comment>
<dbReference type="Proteomes" id="UP001526147">
    <property type="component" value="Unassembled WGS sequence"/>
</dbReference>
<proteinExistence type="predicted"/>
<sequence>METHGFMSGVNNMLEWISRLALLNILWIGFSLLGFIVLGFYPATVAMYAVVRRWAMGDFEAPVFSVFWSSYKSEFVKSNMFGAVISLIGIILFIDFLFLKQASTMVQNLLNVPFLIISLIFICTLLYVFPMYVHFNMKTLDILKNSFFVMVMNPFKTLIMLISSLGLVSLLSFAPPLMIVCSGNVLALVMSKPAMNAFNKVNKKHESVTVHQ</sequence>
<dbReference type="InterPro" id="IPR006938">
    <property type="entry name" value="DUF624"/>
</dbReference>
<dbReference type="RefSeq" id="WP_264142154.1">
    <property type="nucleotide sequence ID" value="NZ_JAOYEY010000031.1"/>
</dbReference>
<keyword evidence="1" id="KW-0812">Transmembrane</keyword>
<keyword evidence="3" id="KW-1185">Reference proteome</keyword>
<dbReference type="EMBL" id="JAOYEY010000031">
    <property type="protein sequence ID" value="MCV9885362.1"/>
    <property type="molecule type" value="Genomic_DNA"/>
</dbReference>
<protein>
    <submittedName>
        <fullName evidence="2">YesL family protein</fullName>
    </submittedName>
</protein>
<evidence type="ECO:0000313" key="2">
    <source>
        <dbReference type="EMBL" id="MCV9885362.1"/>
    </source>
</evidence>
<dbReference type="Pfam" id="PF04854">
    <property type="entry name" value="DUF624"/>
    <property type="match status" value="1"/>
</dbReference>
<organism evidence="2 3">
    <name type="scientific">Metabacillus halosaccharovorans</name>
    <dbReference type="NCBI Taxonomy" id="930124"/>
    <lineage>
        <taxon>Bacteria</taxon>
        <taxon>Bacillati</taxon>
        <taxon>Bacillota</taxon>
        <taxon>Bacilli</taxon>
        <taxon>Bacillales</taxon>
        <taxon>Bacillaceae</taxon>
        <taxon>Metabacillus</taxon>
    </lineage>
</organism>
<feature type="transmembrane region" description="Helical" evidence="1">
    <location>
        <begin position="80"/>
        <end position="99"/>
    </location>
</feature>
<feature type="transmembrane region" description="Helical" evidence="1">
    <location>
        <begin position="111"/>
        <end position="135"/>
    </location>
</feature>
<reference evidence="2 3" key="1">
    <citation type="submission" date="2022-10" db="EMBL/GenBank/DDBJ databases">
        <title>Draft genome assembly of moderately radiation resistant bacterium Metabacillus halosaccharovorans.</title>
        <authorList>
            <person name="Pal S."/>
            <person name="Gopinathan A."/>
        </authorList>
    </citation>
    <scope>NUCLEOTIDE SEQUENCE [LARGE SCALE GENOMIC DNA]</scope>
    <source>
        <strain evidence="2 3">VITHBRA001</strain>
    </source>
</reference>
<keyword evidence="1" id="KW-0472">Membrane</keyword>
<evidence type="ECO:0000256" key="1">
    <source>
        <dbReference type="SAM" id="Phobius"/>
    </source>
</evidence>
<feature type="transmembrane region" description="Helical" evidence="1">
    <location>
        <begin position="20"/>
        <end position="43"/>
    </location>
</feature>
<gene>
    <name evidence="2" type="ORF">OIH86_06830</name>
</gene>
<evidence type="ECO:0000313" key="3">
    <source>
        <dbReference type="Proteomes" id="UP001526147"/>
    </source>
</evidence>